<dbReference type="PANTHER" id="PTHR30032:SF8">
    <property type="entry name" value="GERMINATION-SPECIFIC N-ACETYLMURAMOYL-L-ALANINE AMIDASE"/>
    <property type="match status" value="1"/>
</dbReference>
<name>A0A2N6SSW0_FINMA</name>
<evidence type="ECO:0000313" key="4">
    <source>
        <dbReference type="Proteomes" id="UP000235723"/>
    </source>
</evidence>
<organism evidence="3 4">
    <name type="scientific">Finegoldia magna</name>
    <name type="common">Peptostreptococcus magnus</name>
    <dbReference type="NCBI Taxonomy" id="1260"/>
    <lineage>
        <taxon>Bacteria</taxon>
        <taxon>Bacillati</taxon>
        <taxon>Bacillota</taxon>
        <taxon>Tissierellia</taxon>
        <taxon>Tissierellales</taxon>
        <taxon>Peptoniphilaceae</taxon>
        <taxon>Finegoldia</taxon>
    </lineage>
</organism>
<dbReference type="Pfam" id="PF00188">
    <property type="entry name" value="CAP"/>
    <property type="match status" value="1"/>
</dbReference>
<dbReference type="AlphaFoldDB" id="A0A2N6SSW0"/>
<dbReference type="Pfam" id="PF04122">
    <property type="entry name" value="CW_binding_2"/>
    <property type="match status" value="3"/>
</dbReference>
<dbReference type="InterPro" id="IPR051922">
    <property type="entry name" value="Bact_Sporulation_Assoc"/>
</dbReference>
<evidence type="ECO:0000259" key="2">
    <source>
        <dbReference type="Pfam" id="PF00188"/>
    </source>
</evidence>
<feature type="signal peptide" evidence="1">
    <location>
        <begin position="1"/>
        <end position="26"/>
    </location>
</feature>
<evidence type="ECO:0000256" key="1">
    <source>
        <dbReference type="SAM" id="SignalP"/>
    </source>
</evidence>
<dbReference type="PANTHER" id="PTHR30032">
    <property type="entry name" value="N-ACETYLMURAMOYL-L-ALANINE AMIDASE-RELATED"/>
    <property type="match status" value="1"/>
</dbReference>
<comment type="caution">
    <text evidence="3">The sequence shown here is derived from an EMBL/GenBank/DDBJ whole genome shotgun (WGS) entry which is preliminary data.</text>
</comment>
<dbReference type="RefSeq" id="WP_102164110.1">
    <property type="nucleotide sequence ID" value="NZ_PNHD01000005.1"/>
</dbReference>
<feature type="chain" id="PRO_5014620389" evidence="1">
    <location>
        <begin position="27"/>
        <end position="518"/>
    </location>
</feature>
<dbReference type="Gene3D" id="3.40.50.12090">
    <property type="match status" value="3"/>
</dbReference>
<dbReference type="Proteomes" id="UP000235723">
    <property type="component" value="Unassembled WGS sequence"/>
</dbReference>
<dbReference type="InterPro" id="IPR014044">
    <property type="entry name" value="CAP_dom"/>
</dbReference>
<dbReference type="Gene3D" id="3.40.33.10">
    <property type="entry name" value="CAP"/>
    <property type="match status" value="1"/>
</dbReference>
<gene>
    <name evidence="3" type="ORF">CJ208_04625</name>
</gene>
<evidence type="ECO:0000313" key="3">
    <source>
        <dbReference type="EMBL" id="PMC60116.1"/>
    </source>
</evidence>
<dbReference type="InterPro" id="IPR007253">
    <property type="entry name" value="Cell_wall-bd_2"/>
</dbReference>
<protein>
    <submittedName>
        <fullName evidence="3">N-acetylmuramoyl-L-alanine amidase</fullName>
    </submittedName>
</protein>
<dbReference type="EMBL" id="PNHD01000005">
    <property type="protein sequence ID" value="PMC60116.1"/>
    <property type="molecule type" value="Genomic_DNA"/>
</dbReference>
<feature type="domain" description="SCP" evidence="2">
    <location>
        <begin position="363"/>
        <end position="482"/>
    </location>
</feature>
<proteinExistence type="predicted"/>
<sequence length="518" mass="56815">MKNKKVLGLMLAGIMLANIVPQVSFAAKDVDVQRIKGNNRYDTSIEISKHAFSKSDKVVVVSGEKFADALTAGNFANQAPILLTEKAVASSDLQKEIDRLGAKEVIIIGGKGSVSESVEKTLKIQGKKITRISGNDRYETSTKVAEALNAKNNIVLANGEKFADALSAAPYAIAKNKTLVLTNGKTLPKGVEAKDISTIIGGKNSVSIKGLENVARISGKNRNDTSIEVMKQIGTTEKAVIADGRDYPDALSAAPLAVKMNSGILLSDDSAIDRIKEFIDKKGIKNISIVGGEKSVSKIQFQKLTGEYKHQSEKEDTISKKYPEKVAPNDVEKTKSEIGRDLDLSKFDINTPLSQREKELAILVNEYRKSKGLKPLKISKSLTFVARTHNNDQNLYYNENWKDKRGLSANLHSWSNKGKWTPVMYTSDHKYAEGMWNKPSELTDFKVDGFEISAEGYFEADESAEFALKIWKESEGHNAVLTGQGNWNSLSVMGVSINGDHADIWFADETNDPAGFFK</sequence>
<reference evidence="3 4" key="1">
    <citation type="submission" date="2017-09" db="EMBL/GenBank/DDBJ databases">
        <title>Bacterial strain isolated from the female urinary microbiota.</title>
        <authorList>
            <person name="Thomas-White K."/>
            <person name="Kumar N."/>
            <person name="Forster S."/>
            <person name="Putonti C."/>
            <person name="Lawley T."/>
            <person name="Wolfe A.J."/>
        </authorList>
    </citation>
    <scope>NUCLEOTIDE SEQUENCE [LARGE SCALE GENOMIC DNA]</scope>
    <source>
        <strain evidence="3 4">UMB0115</strain>
    </source>
</reference>
<dbReference type="InterPro" id="IPR035940">
    <property type="entry name" value="CAP_sf"/>
</dbReference>
<keyword evidence="1" id="KW-0732">Signal</keyword>
<accession>A0A2N6SSW0</accession>